<feature type="domain" description="Aminotransferase class I/classII large" evidence="10">
    <location>
        <begin position="58"/>
        <end position="308"/>
    </location>
</feature>
<proteinExistence type="predicted"/>
<dbReference type="AlphaFoldDB" id="A0A0T5NSM8"/>
<dbReference type="OrthoDB" id="9799304at2"/>
<dbReference type="InterPro" id="IPR015421">
    <property type="entry name" value="PyrdxlP-dep_Trfase_major"/>
</dbReference>
<comment type="caution">
    <text evidence="11">The sequence shown here is derived from an EMBL/GenBank/DDBJ whole genome shotgun (WGS) entry which is preliminary data.</text>
</comment>
<dbReference type="NCBIfam" id="TIGR01140">
    <property type="entry name" value="L_thr_O3P_dcar"/>
    <property type="match status" value="1"/>
</dbReference>
<sequence>MRDHGGNLDAAIARLGGTPAHWLDLSTGINPEPYPVPRISGDAWAVLPRKSDMARLRDAAASAYATSLRVIPMNGAQGAIQLVPWLAQPGRAAVMAPTYNEHAAALRACGWQVEEVASANALRGADLAVVVNPNNPDGRRTTPDALLDLAGDVGLLIVDESFVDPEPHLSIGTRDCSENCIVLRSFGKFYGLAGLRLGFALASGSVADRLADLAGPWPVSGPAIEIACAALADKGWQARTVERLNQDAARLDSLASRNGWTLVGGTPLFRTYEVPDAPKVQEALASHRVWSRIFPYSDRWLRLGLPPQTRWPQLEAAIGAA</sequence>
<evidence type="ECO:0000256" key="9">
    <source>
        <dbReference type="ARBA" id="ARBA00048531"/>
    </source>
</evidence>
<accession>A0A0T5NSM8</accession>
<name>A0A0T5NSM8_9RHOB</name>
<dbReference type="SUPFAM" id="SSF53383">
    <property type="entry name" value="PLP-dependent transferases"/>
    <property type="match status" value="1"/>
</dbReference>
<comment type="function">
    <text evidence="2">Decarboxylates L-threonine-O-3-phosphate to yield (R)-1-amino-2-propanol O-2-phosphate, the precursor for the linkage between the nucleotide loop and the corrin ring in cobalamin.</text>
</comment>
<evidence type="ECO:0000259" key="10">
    <source>
        <dbReference type="Pfam" id="PF00155"/>
    </source>
</evidence>
<dbReference type="Pfam" id="PF00155">
    <property type="entry name" value="Aminotran_1_2"/>
    <property type="match status" value="1"/>
</dbReference>
<evidence type="ECO:0000256" key="7">
    <source>
        <dbReference type="ARBA" id="ARBA00023239"/>
    </source>
</evidence>
<dbReference type="Proteomes" id="UP000051295">
    <property type="component" value="Unassembled WGS sequence"/>
</dbReference>
<dbReference type="GO" id="GO:0009236">
    <property type="term" value="P:cobalamin biosynthetic process"/>
    <property type="evidence" value="ECO:0007669"/>
    <property type="project" value="UniProtKB-UniPathway"/>
</dbReference>
<keyword evidence="5" id="KW-0169">Cobalamin biosynthesis</keyword>
<dbReference type="InterPro" id="IPR004839">
    <property type="entry name" value="Aminotransferase_I/II_large"/>
</dbReference>
<keyword evidence="7" id="KW-0456">Lyase</keyword>
<dbReference type="InterPro" id="IPR015422">
    <property type="entry name" value="PyrdxlP-dep_Trfase_small"/>
</dbReference>
<dbReference type="EMBL" id="LAXJ01000016">
    <property type="protein sequence ID" value="KRS11925.1"/>
    <property type="molecule type" value="Genomic_DNA"/>
</dbReference>
<protein>
    <recommendedName>
        <fullName evidence="4">threonine-phosphate decarboxylase</fullName>
        <ecNumber evidence="4">4.1.1.81</ecNumber>
    </recommendedName>
    <alternativeName>
        <fullName evidence="8">L-threonine-O-3-phosphate decarboxylase</fullName>
    </alternativeName>
</protein>
<dbReference type="InterPro" id="IPR005860">
    <property type="entry name" value="CobD"/>
</dbReference>
<evidence type="ECO:0000313" key="11">
    <source>
        <dbReference type="EMBL" id="KRS11925.1"/>
    </source>
</evidence>
<dbReference type="STRING" id="1641875.XM53_14125"/>
<organism evidence="11 12">
    <name type="scientific">Roseovarius atlanticus</name>
    <dbReference type="NCBI Taxonomy" id="1641875"/>
    <lineage>
        <taxon>Bacteria</taxon>
        <taxon>Pseudomonadati</taxon>
        <taxon>Pseudomonadota</taxon>
        <taxon>Alphaproteobacteria</taxon>
        <taxon>Rhodobacterales</taxon>
        <taxon>Roseobacteraceae</taxon>
        <taxon>Roseovarius</taxon>
    </lineage>
</organism>
<evidence type="ECO:0000256" key="4">
    <source>
        <dbReference type="ARBA" id="ARBA00012285"/>
    </source>
</evidence>
<dbReference type="PATRIC" id="fig|1641875.4.peg.627"/>
<keyword evidence="6" id="KW-0663">Pyridoxal phosphate</keyword>
<evidence type="ECO:0000256" key="5">
    <source>
        <dbReference type="ARBA" id="ARBA00022573"/>
    </source>
</evidence>
<comment type="catalytic activity">
    <reaction evidence="9">
        <text>O-phospho-L-threonine + H(+) = (R)-1-aminopropan-2-yl phosphate + CO2</text>
        <dbReference type="Rhea" id="RHEA:11492"/>
        <dbReference type="ChEBI" id="CHEBI:15378"/>
        <dbReference type="ChEBI" id="CHEBI:16526"/>
        <dbReference type="ChEBI" id="CHEBI:58563"/>
        <dbReference type="ChEBI" id="CHEBI:58675"/>
        <dbReference type="EC" id="4.1.1.81"/>
    </reaction>
</comment>
<evidence type="ECO:0000256" key="3">
    <source>
        <dbReference type="ARBA" id="ARBA00004953"/>
    </source>
</evidence>
<dbReference type="GO" id="GO:0030170">
    <property type="term" value="F:pyridoxal phosphate binding"/>
    <property type="evidence" value="ECO:0007669"/>
    <property type="project" value="InterPro"/>
</dbReference>
<dbReference type="UniPathway" id="UPA00148"/>
<evidence type="ECO:0000256" key="1">
    <source>
        <dbReference type="ARBA" id="ARBA00001933"/>
    </source>
</evidence>
<dbReference type="EC" id="4.1.1.81" evidence="4"/>
<dbReference type="CDD" id="cd00609">
    <property type="entry name" value="AAT_like"/>
    <property type="match status" value="1"/>
</dbReference>
<dbReference type="Gene3D" id="3.90.1150.10">
    <property type="entry name" value="Aspartate Aminotransferase, domain 1"/>
    <property type="match status" value="1"/>
</dbReference>
<evidence type="ECO:0000256" key="6">
    <source>
        <dbReference type="ARBA" id="ARBA00022898"/>
    </source>
</evidence>
<keyword evidence="12" id="KW-1185">Reference proteome</keyword>
<comment type="pathway">
    <text evidence="3">Cofactor biosynthesis; adenosylcobalamin biosynthesis.</text>
</comment>
<dbReference type="PROSITE" id="PS00105">
    <property type="entry name" value="AA_TRANSFER_CLASS_1"/>
    <property type="match status" value="1"/>
</dbReference>
<gene>
    <name evidence="11" type="ORF">XM53_14125</name>
</gene>
<dbReference type="GO" id="GO:0048472">
    <property type="term" value="F:threonine-phosphate decarboxylase activity"/>
    <property type="evidence" value="ECO:0007669"/>
    <property type="project" value="UniProtKB-EC"/>
</dbReference>
<dbReference type="InterPro" id="IPR015424">
    <property type="entry name" value="PyrdxlP-dep_Trfase"/>
</dbReference>
<dbReference type="RefSeq" id="WP_057794570.1">
    <property type="nucleotide sequence ID" value="NZ_LAXJ01000016.1"/>
</dbReference>
<dbReference type="Gene3D" id="3.40.640.10">
    <property type="entry name" value="Type I PLP-dependent aspartate aminotransferase-like (Major domain)"/>
    <property type="match status" value="1"/>
</dbReference>
<evidence type="ECO:0000256" key="8">
    <source>
        <dbReference type="ARBA" id="ARBA00029996"/>
    </source>
</evidence>
<reference evidence="11 12" key="1">
    <citation type="submission" date="2015-04" db="EMBL/GenBank/DDBJ databases">
        <title>The draft genome sequence of Roseovarius sp.R12b.</title>
        <authorList>
            <person name="Li G."/>
            <person name="Lai Q."/>
            <person name="Shao Z."/>
            <person name="Yan P."/>
        </authorList>
    </citation>
    <scope>NUCLEOTIDE SEQUENCE [LARGE SCALE GENOMIC DNA]</scope>
    <source>
        <strain evidence="11 12">R12B</strain>
    </source>
</reference>
<dbReference type="InterPro" id="IPR004838">
    <property type="entry name" value="NHTrfase_class1_PyrdxlP-BS"/>
</dbReference>
<dbReference type="PANTHER" id="PTHR42885:SF1">
    <property type="entry name" value="THREONINE-PHOSPHATE DECARBOXYLASE"/>
    <property type="match status" value="1"/>
</dbReference>
<comment type="cofactor">
    <cofactor evidence="1">
        <name>pyridoxal 5'-phosphate</name>
        <dbReference type="ChEBI" id="CHEBI:597326"/>
    </cofactor>
</comment>
<evidence type="ECO:0000313" key="12">
    <source>
        <dbReference type="Proteomes" id="UP000051295"/>
    </source>
</evidence>
<evidence type="ECO:0000256" key="2">
    <source>
        <dbReference type="ARBA" id="ARBA00003444"/>
    </source>
</evidence>
<dbReference type="PANTHER" id="PTHR42885">
    <property type="entry name" value="HISTIDINOL-PHOSPHATE AMINOTRANSFERASE-RELATED"/>
    <property type="match status" value="1"/>
</dbReference>